<organism evidence="2 3">
    <name type="scientific">Flavihumibacter fluminis</name>
    <dbReference type="NCBI Taxonomy" id="2909236"/>
    <lineage>
        <taxon>Bacteria</taxon>
        <taxon>Pseudomonadati</taxon>
        <taxon>Bacteroidota</taxon>
        <taxon>Chitinophagia</taxon>
        <taxon>Chitinophagales</taxon>
        <taxon>Chitinophagaceae</taxon>
        <taxon>Flavihumibacter</taxon>
    </lineage>
</organism>
<keyword evidence="1" id="KW-0812">Transmembrane</keyword>
<protein>
    <submittedName>
        <fullName evidence="2">DUF3999 family protein</fullName>
    </submittedName>
</protein>
<keyword evidence="3" id="KW-1185">Reference proteome</keyword>
<name>A0ABS9BG21_9BACT</name>
<gene>
    <name evidence="2" type="ORF">L0U88_08370</name>
</gene>
<evidence type="ECO:0000313" key="2">
    <source>
        <dbReference type="EMBL" id="MCF1714636.1"/>
    </source>
</evidence>
<proteinExistence type="predicted"/>
<dbReference type="SUPFAM" id="SSF49785">
    <property type="entry name" value="Galactose-binding domain-like"/>
    <property type="match status" value="1"/>
</dbReference>
<dbReference type="Proteomes" id="UP001200145">
    <property type="component" value="Unassembled WGS sequence"/>
</dbReference>
<evidence type="ECO:0000256" key="1">
    <source>
        <dbReference type="SAM" id="Phobius"/>
    </source>
</evidence>
<keyword evidence="1" id="KW-0472">Membrane</keyword>
<keyword evidence="1" id="KW-1133">Transmembrane helix</keyword>
<dbReference type="EMBL" id="JAKEVY010000002">
    <property type="protein sequence ID" value="MCF1714636.1"/>
    <property type="molecule type" value="Genomic_DNA"/>
</dbReference>
<dbReference type="RefSeq" id="WP_234865484.1">
    <property type="nucleotide sequence ID" value="NZ_JAKEVY010000002.1"/>
</dbReference>
<reference evidence="2 3" key="1">
    <citation type="submission" date="2022-01" db="EMBL/GenBank/DDBJ databases">
        <title>Flavihumibacter sp. nov., isolated from sediment of a river.</title>
        <authorList>
            <person name="Liu H."/>
        </authorList>
    </citation>
    <scope>NUCLEOTIDE SEQUENCE [LARGE SCALE GENOMIC DNA]</scope>
    <source>
        <strain evidence="2 3">RY-1</strain>
    </source>
</reference>
<dbReference type="InterPro" id="IPR025060">
    <property type="entry name" value="DUF3999"/>
</dbReference>
<dbReference type="Gene3D" id="2.60.120.260">
    <property type="entry name" value="Galactose-binding domain-like"/>
    <property type="match status" value="1"/>
</dbReference>
<sequence length="410" mass="47660">MNWRTNLLGCVLLLCHFCAFTQINEYRYKRELKGISAQWHTVQLPDDIFRNMNDDFSDIRIYGLTPEQDTVEAPYLLRIAADKISNRTIDFKTINRSSNENGYYFTFEIPTVESVNQLQLDFKQENFDWRIKLEGSQNQQDWYAVLNDYRILSIKNESTNFKFTTLDFPDIKFRFLRLSVNSSVKPELLSSSITIQQKIPGNSRSYKVKEFTTTEKKDTKQTIIDLMLEYPVPVSSLEIKINDTVDYYRPITIQFLTDSVKTEQGWIFNYQSLLSGTLNTFEKQQWEWESRLVQKLKVVIDNQDSQALSVGEVVLKGYVHELLARFTIPGNYALYHGNKKASSPVYDLNHFADKVPVEAQLLDMGPELNTLITKSPAEEPLFANKLWLWIVMGIIIVLLGVLTFNMITKK</sequence>
<dbReference type="Pfam" id="PF13163">
    <property type="entry name" value="DUF3999"/>
    <property type="match status" value="1"/>
</dbReference>
<feature type="transmembrane region" description="Helical" evidence="1">
    <location>
        <begin position="386"/>
        <end position="407"/>
    </location>
</feature>
<evidence type="ECO:0000313" key="3">
    <source>
        <dbReference type="Proteomes" id="UP001200145"/>
    </source>
</evidence>
<comment type="caution">
    <text evidence="2">The sequence shown here is derived from an EMBL/GenBank/DDBJ whole genome shotgun (WGS) entry which is preliminary data.</text>
</comment>
<accession>A0ABS9BG21</accession>
<dbReference type="InterPro" id="IPR008979">
    <property type="entry name" value="Galactose-bd-like_sf"/>
</dbReference>